<protein>
    <submittedName>
        <fullName evidence="1">Uncharacterized protein</fullName>
    </submittedName>
</protein>
<dbReference type="AlphaFoldDB" id="A0A377J0S2"/>
<dbReference type="Proteomes" id="UP000255264">
    <property type="component" value="Unassembled WGS sequence"/>
</dbReference>
<dbReference type="OrthoDB" id="5677971at2"/>
<organism evidence="1 2">
    <name type="scientific">Haemophilus pittmaniae</name>
    <dbReference type="NCBI Taxonomy" id="249188"/>
    <lineage>
        <taxon>Bacteria</taxon>
        <taxon>Pseudomonadati</taxon>
        <taxon>Pseudomonadota</taxon>
        <taxon>Gammaproteobacteria</taxon>
        <taxon>Pasteurellales</taxon>
        <taxon>Pasteurellaceae</taxon>
        <taxon>Haemophilus</taxon>
    </lineage>
</organism>
<name>A0A377J0S2_9PAST</name>
<keyword evidence="2" id="KW-1185">Reference proteome</keyword>
<dbReference type="RefSeq" id="WP_115003618.1">
    <property type="nucleotide sequence ID" value="NZ_UGHS01000004.1"/>
</dbReference>
<sequence length="282" mass="32922">MIGLSEKQINDMFTEFYNEFDSIPFCELNLSDAKRTFDGYNFIVTGDLFENIIGPFRYIQPLSFSYMSKGKFFYGVEKSDIPVMGDITQFGILINNIGYYIKYDPFSYKSGNKSMGGFHRYIPKEVMCSWLYVSQGWEIAEDTIHNIYKSNLPSLLLMPIHSIIDGFEDSHGVALPEYTTFLEQKFHHAFRQSYDDDKFNDEKYFELRCLLDTRSNDDWSKTGYQLFVSSHNDERNVYVIPRADVMGIKKLTNPAEAIDHYAAHLFSRAEGEFDFMQYAEDF</sequence>
<dbReference type="EMBL" id="UGHS01000004">
    <property type="protein sequence ID" value="STO94104.1"/>
    <property type="molecule type" value="Genomic_DNA"/>
</dbReference>
<reference evidence="1 2" key="1">
    <citation type="submission" date="2018-06" db="EMBL/GenBank/DDBJ databases">
        <authorList>
            <consortium name="Pathogen Informatics"/>
            <person name="Doyle S."/>
        </authorList>
    </citation>
    <scope>NUCLEOTIDE SEQUENCE [LARGE SCALE GENOMIC DNA]</scope>
    <source>
        <strain evidence="1 2">NCTC13335</strain>
    </source>
</reference>
<proteinExistence type="predicted"/>
<gene>
    <name evidence="1" type="ORF">NCTC13335_02021</name>
</gene>
<evidence type="ECO:0000313" key="1">
    <source>
        <dbReference type="EMBL" id="STO94104.1"/>
    </source>
</evidence>
<accession>A0A377J0S2</accession>
<evidence type="ECO:0000313" key="2">
    <source>
        <dbReference type="Proteomes" id="UP000255264"/>
    </source>
</evidence>